<dbReference type="SUPFAM" id="SSF109640">
    <property type="entry name" value="KRAB domain (Kruppel-associated box)"/>
    <property type="match status" value="1"/>
</dbReference>
<dbReference type="FunFam" id="3.30.160.60:FF:000478">
    <property type="entry name" value="Zinc finger protein 133"/>
    <property type="match status" value="1"/>
</dbReference>
<evidence type="ECO:0000256" key="6">
    <source>
        <dbReference type="ARBA" id="ARBA00022833"/>
    </source>
</evidence>
<evidence type="ECO:0000256" key="2">
    <source>
        <dbReference type="ARBA" id="ARBA00006991"/>
    </source>
</evidence>
<dbReference type="SMART" id="SM00349">
    <property type="entry name" value="KRAB"/>
    <property type="match status" value="1"/>
</dbReference>
<keyword evidence="8" id="KW-0238">DNA-binding</keyword>
<feature type="domain" description="C2H2-type" evidence="13">
    <location>
        <begin position="372"/>
        <end position="399"/>
    </location>
</feature>
<dbReference type="PROSITE" id="PS50805">
    <property type="entry name" value="KRAB"/>
    <property type="match status" value="1"/>
</dbReference>
<dbReference type="PROSITE" id="PS00028">
    <property type="entry name" value="ZINC_FINGER_C2H2_1"/>
    <property type="match status" value="8"/>
</dbReference>
<comment type="subcellular location">
    <subcellularLocation>
        <location evidence="1">Nucleus</location>
    </subcellularLocation>
</comment>
<dbReference type="Pfam" id="PF00096">
    <property type="entry name" value="zf-C2H2"/>
    <property type="match status" value="7"/>
</dbReference>
<name>A0A6P5JSS3_PHACI</name>
<dbReference type="CDD" id="cd07765">
    <property type="entry name" value="KRAB_A-box"/>
    <property type="match status" value="1"/>
</dbReference>
<dbReference type="FunFam" id="3.30.160.60:FF:000016">
    <property type="entry name" value="zinc finger protein 37 homolog"/>
    <property type="match status" value="1"/>
</dbReference>
<feature type="domain" description="C2H2-type" evidence="13">
    <location>
        <begin position="512"/>
        <end position="539"/>
    </location>
</feature>
<feature type="domain" description="C2H2-type" evidence="13">
    <location>
        <begin position="456"/>
        <end position="483"/>
    </location>
</feature>
<keyword evidence="7" id="KW-0805">Transcription regulation</keyword>
<keyword evidence="9" id="KW-0804">Transcription</keyword>
<dbReference type="PANTHER" id="PTHR23235">
    <property type="entry name" value="KRUEPPEL-LIKE TRANSCRIPTION FACTOR"/>
    <property type="match status" value="1"/>
</dbReference>
<dbReference type="InParanoid" id="A0A6P5JSS3"/>
<reference evidence="16" key="1">
    <citation type="submission" date="2025-08" db="UniProtKB">
        <authorList>
            <consortium name="RefSeq"/>
        </authorList>
    </citation>
    <scope>IDENTIFICATION</scope>
    <source>
        <tissue evidence="16">Spleen</tissue>
    </source>
</reference>
<dbReference type="InterPro" id="IPR013087">
    <property type="entry name" value="Znf_C2H2_type"/>
</dbReference>
<feature type="region of interest" description="Disordered" evidence="12">
    <location>
        <begin position="193"/>
        <end position="214"/>
    </location>
</feature>
<sequence>MNVLGLPPPCILGVRTPGKGASSPKACFPHLPSCHHLRLLGPLGPGCEQQGARMGPQFLTSRPPQESVTFKDVAVDFTWEEWGYLDTSQKELYWEVMLENYRNLVCLSLADSNKDVISQLELGEAYGIPTGSVLRVVWPDWDTRPQTKESTPKMGVSVEDLARQAPSWDDPCISKMGRAWEYYGRLKREQSNEEKYPRKAKVNPTEPPNEGRGSECNKYGPVLSPQQGASVVMGLHRGDNQWRNFTGESGQRQCNQVYSQKKYSEVNKCQETFSYDFDDIKKYGIHAEEKYHESGNSFLLNNELSRYQRTDTERKCSELTKCDKTSCQKANLTQHTSIQSQNKYKCSECGKAFPQKIKLIQHYRIHTGEKPFKCSECGKAFRQKAHLIRHCRIHTGEKPFKCSDCGKAFPWSTALTLHQRIHTGEKSYECKECGKTFTSHSNLSLHRRIHKGIKPHECSVCGKAFSQKFILTHHSIIHSGEKPYECNECGKAFPTNSKLSMHQRIHTGIKPYKCSECGKAFSQKSDLTRHVSIHTKEKSYECTECGKSFTRGAGFSSHKRIHSRQKSYECN</sequence>
<keyword evidence="4" id="KW-0677">Repeat</keyword>
<dbReference type="PANTHER" id="PTHR23235:SF178">
    <property type="entry name" value="C2H2-TYPE DOMAIN-CONTAINING PROTEIN-RELATED"/>
    <property type="match status" value="1"/>
</dbReference>
<gene>
    <name evidence="16" type="primary">LOC110202537</name>
</gene>
<dbReference type="FunFam" id="3.30.160.60:FF:002254">
    <property type="entry name" value="Zinc finger protein 540"/>
    <property type="match status" value="1"/>
</dbReference>
<evidence type="ECO:0000259" key="13">
    <source>
        <dbReference type="PROSITE" id="PS50157"/>
    </source>
</evidence>
<dbReference type="FunFam" id="3.30.160.60:FF:001437">
    <property type="entry name" value="Zinc finger protein 594"/>
    <property type="match status" value="1"/>
</dbReference>
<evidence type="ECO:0000256" key="5">
    <source>
        <dbReference type="ARBA" id="ARBA00022771"/>
    </source>
</evidence>
<dbReference type="InterPro" id="IPR036051">
    <property type="entry name" value="KRAB_dom_sf"/>
</dbReference>
<keyword evidence="6" id="KW-0862">Zinc</keyword>
<dbReference type="InterPro" id="IPR001909">
    <property type="entry name" value="KRAB"/>
</dbReference>
<dbReference type="Gene3D" id="6.10.140.140">
    <property type="match status" value="1"/>
</dbReference>
<dbReference type="Gene3D" id="3.30.160.60">
    <property type="entry name" value="Classic Zinc Finger"/>
    <property type="match status" value="8"/>
</dbReference>
<dbReference type="KEGG" id="pcw:110202537"/>
<feature type="domain" description="C2H2-type" evidence="13">
    <location>
        <begin position="344"/>
        <end position="371"/>
    </location>
</feature>
<organism evidence="15 16">
    <name type="scientific">Phascolarctos cinereus</name>
    <name type="common">Koala</name>
    <dbReference type="NCBI Taxonomy" id="38626"/>
    <lineage>
        <taxon>Eukaryota</taxon>
        <taxon>Metazoa</taxon>
        <taxon>Chordata</taxon>
        <taxon>Craniata</taxon>
        <taxon>Vertebrata</taxon>
        <taxon>Euteleostomi</taxon>
        <taxon>Mammalia</taxon>
        <taxon>Metatheria</taxon>
        <taxon>Diprotodontia</taxon>
        <taxon>Phascolarctidae</taxon>
        <taxon>Phascolarctos</taxon>
    </lineage>
</organism>
<dbReference type="InterPro" id="IPR036236">
    <property type="entry name" value="Znf_C2H2_sf"/>
</dbReference>
<evidence type="ECO:0000256" key="10">
    <source>
        <dbReference type="ARBA" id="ARBA00023242"/>
    </source>
</evidence>
<evidence type="ECO:0000256" key="9">
    <source>
        <dbReference type="ARBA" id="ARBA00023163"/>
    </source>
</evidence>
<feature type="domain" description="KRAB" evidence="14">
    <location>
        <begin position="68"/>
        <end position="139"/>
    </location>
</feature>
<feature type="domain" description="C2H2-type" evidence="13">
    <location>
        <begin position="400"/>
        <end position="427"/>
    </location>
</feature>
<evidence type="ECO:0000256" key="1">
    <source>
        <dbReference type="ARBA" id="ARBA00004123"/>
    </source>
</evidence>
<dbReference type="GO" id="GO:0000981">
    <property type="term" value="F:DNA-binding transcription factor activity, RNA polymerase II-specific"/>
    <property type="evidence" value="ECO:0007669"/>
    <property type="project" value="TreeGrafter"/>
</dbReference>
<feature type="domain" description="C2H2-type" evidence="13">
    <location>
        <begin position="428"/>
        <end position="455"/>
    </location>
</feature>
<dbReference type="GO" id="GO:0008270">
    <property type="term" value="F:zinc ion binding"/>
    <property type="evidence" value="ECO:0007669"/>
    <property type="project" value="UniProtKB-KW"/>
</dbReference>
<evidence type="ECO:0000256" key="12">
    <source>
        <dbReference type="SAM" id="MobiDB-lite"/>
    </source>
</evidence>
<evidence type="ECO:0000256" key="7">
    <source>
        <dbReference type="ARBA" id="ARBA00023015"/>
    </source>
</evidence>
<keyword evidence="5 11" id="KW-0863">Zinc-finger</keyword>
<dbReference type="FunFam" id="3.30.160.60:FF:002063">
    <property type="entry name" value="RB associated KRAB zinc finger"/>
    <property type="match status" value="1"/>
</dbReference>
<evidence type="ECO:0000256" key="11">
    <source>
        <dbReference type="PROSITE-ProRule" id="PRU00042"/>
    </source>
</evidence>
<dbReference type="GO" id="GO:0000978">
    <property type="term" value="F:RNA polymerase II cis-regulatory region sequence-specific DNA binding"/>
    <property type="evidence" value="ECO:0007669"/>
    <property type="project" value="TreeGrafter"/>
</dbReference>
<dbReference type="PROSITE" id="PS50157">
    <property type="entry name" value="ZINC_FINGER_C2H2_2"/>
    <property type="match status" value="8"/>
</dbReference>
<evidence type="ECO:0000256" key="8">
    <source>
        <dbReference type="ARBA" id="ARBA00023125"/>
    </source>
</evidence>
<evidence type="ECO:0000313" key="16">
    <source>
        <dbReference type="RefSeq" id="XP_020834411.1"/>
    </source>
</evidence>
<dbReference type="FunFam" id="3.30.160.60:FF:002343">
    <property type="entry name" value="Zinc finger protein 33A"/>
    <property type="match status" value="1"/>
</dbReference>
<evidence type="ECO:0000256" key="4">
    <source>
        <dbReference type="ARBA" id="ARBA00022737"/>
    </source>
</evidence>
<dbReference type="Proteomes" id="UP000515140">
    <property type="component" value="Unplaced"/>
</dbReference>
<dbReference type="AlphaFoldDB" id="A0A6P5JSS3"/>
<dbReference type="FunFam" id="3.30.160.60:FF:000358">
    <property type="entry name" value="zinc finger protein 24"/>
    <property type="match status" value="1"/>
</dbReference>
<keyword evidence="10" id="KW-0539">Nucleus</keyword>
<proteinExistence type="inferred from homology"/>
<dbReference type="SUPFAM" id="SSF57667">
    <property type="entry name" value="beta-beta-alpha zinc fingers"/>
    <property type="match status" value="5"/>
</dbReference>
<dbReference type="SMART" id="SM00355">
    <property type="entry name" value="ZnF_C2H2"/>
    <property type="match status" value="8"/>
</dbReference>
<evidence type="ECO:0000313" key="15">
    <source>
        <dbReference type="Proteomes" id="UP000515140"/>
    </source>
</evidence>
<dbReference type="GeneID" id="110202537"/>
<protein>
    <submittedName>
        <fullName evidence="16">Zinc finger protein 135-like</fullName>
    </submittedName>
</protein>
<comment type="similarity">
    <text evidence="2">Belongs to the krueppel C2H2-type zinc-finger protein family.</text>
</comment>
<dbReference type="Pfam" id="PF01352">
    <property type="entry name" value="KRAB"/>
    <property type="match status" value="1"/>
</dbReference>
<keyword evidence="15" id="KW-1185">Reference proteome</keyword>
<evidence type="ECO:0000259" key="14">
    <source>
        <dbReference type="PROSITE" id="PS50805"/>
    </source>
</evidence>
<keyword evidence="3" id="KW-0479">Metal-binding</keyword>
<dbReference type="FunFam" id="3.30.160.60:FF:001498">
    <property type="entry name" value="Zinc finger protein 404"/>
    <property type="match status" value="1"/>
</dbReference>
<evidence type="ECO:0000256" key="3">
    <source>
        <dbReference type="ARBA" id="ARBA00022723"/>
    </source>
</evidence>
<dbReference type="RefSeq" id="XP_020834411.1">
    <property type="nucleotide sequence ID" value="XM_020978752.1"/>
</dbReference>
<accession>A0A6P5JSS3</accession>
<feature type="domain" description="C2H2-type" evidence="13">
    <location>
        <begin position="540"/>
        <end position="567"/>
    </location>
</feature>
<feature type="domain" description="C2H2-type" evidence="13">
    <location>
        <begin position="484"/>
        <end position="511"/>
    </location>
</feature>
<dbReference type="GO" id="GO:0005634">
    <property type="term" value="C:nucleus"/>
    <property type="evidence" value="ECO:0007669"/>
    <property type="project" value="UniProtKB-SubCell"/>
</dbReference>